<name>A0AAD6T7F8_9AGAR</name>
<sequence length="234" mass="26057">MTSTVSAANAEIYDFDVYTAPGSLRATDARQKISRIDTSYAPLRAAAVVVLRRSRYARQRLWTILSQTFHCNSDKSARPAYVGEDDGPPLTTTSQIIPQASERRLGLWNCERDLSAQGSLLRAGASLLAEMQRLVWSILLEHEVVYAVIEYTFPHITTPLLQGLGSDGEAGHAFQRLHLGFVLQVEMEKKILMVKTTDRMAHMIRLLGKTAKLSRLVCNPETISLLLSSSEIQQ</sequence>
<evidence type="ECO:0000313" key="1">
    <source>
        <dbReference type="EMBL" id="KAJ7041236.1"/>
    </source>
</evidence>
<dbReference type="Proteomes" id="UP001218188">
    <property type="component" value="Unassembled WGS sequence"/>
</dbReference>
<dbReference type="EMBL" id="JARJCM010000018">
    <property type="protein sequence ID" value="KAJ7041236.1"/>
    <property type="molecule type" value="Genomic_DNA"/>
</dbReference>
<gene>
    <name evidence="1" type="ORF">C8F04DRAFT_1253302</name>
</gene>
<accession>A0AAD6T7F8</accession>
<reference evidence="1" key="1">
    <citation type="submission" date="2023-03" db="EMBL/GenBank/DDBJ databases">
        <title>Massive genome expansion in bonnet fungi (Mycena s.s.) driven by repeated elements and novel gene families across ecological guilds.</title>
        <authorList>
            <consortium name="Lawrence Berkeley National Laboratory"/>
            <person name="Harder C.B."/>
            <person name="Miyauchi S."/>
            <person name="Viragh M."/>
            <person name="Kuo A."/>
            <person name="Thoen E."/>
            <person name="Andreopoulos B."/>
            <person name="Lu D."/>
            <person name="Skrede I."/>
            <person name="Drula E."/>
            <person name="Henrissat B."/>
            <person name="Morin E."/>
            <person name="Kohler A."/>
            <person name="Barry K."/>
            <person name="LaButti K."/>
            <person name="Morin E."/>
            <person name="Salamov A."/>
            <person name="Lipzen A."/>
            <person name="Mereny Z."/>
            <person name="Hegedus B."/>
            <person name="Baldrian P."/>
            <person name="Stursova M."/>
            <person name="Weitz H."/>
            <person name="Taylor A."/>
            <person name="Grigoriev I.V."/>
            <person name="Nagy L.G."/>
            <person name="Martin F."/>
            <person name="Kauserud H."/>
        </authorList>
    </citation>
    <scope>NUCLEOTIDE SEQUENCE</scope>
    <source>
        <strain evidence="1">CBHHK200</strain>
    </source>
</reference>
<organism evidence="1 2">
    <name type="scientific">Mycena alexandri</name>
    <dbReference type="NCBI Taxonomy" id="1745969"/>
    <lineage>
        <taxon>Eukaryota</taxon>
        <taxon>Fungi</taxon>
        <taxon>Dikarya</taxon>
        <taxon>Basidiomycota</taxon>
        <taxon>Agaricomycotina</taxon>
        <taxon>Agaricomycetes</taxon>
        <taxon>Agaricomycetidae</taxon>
        <taxon>Agaricales</taxon>
        <taxon>Marasmiineae</taxon>
        <taxon>Mycenaceae</taxon>
        <taxon>Mycena</taxon>
    </lineage>
</organism>
<keyword evidence="2" id="KW-1185">Reference proteome</keyword>
<evidence type="ECO:0000313" key="2">
    <source>
        <dbReference type="Proteomes" id="UP001218188"/>
    </source>
</evidence>
<proteinExistence type="predicted"/>
<comment type="caution">
    <text evidence="1">The sequence shown here is derived from an EMBL/GenBank/DDBJ whole genome shotgun (WGS) entry which is preliminary data.</text>
</comment>
<dbReference type="AlphaFoldDB" id="A0AAD6T7F8"/>
<protein>
    <submittedName>
        <fullName evidence="1">Uncharacterized protein</fullName>
    </submittedName>
</protein>